<dbReference type="Proteomes" id="UP000095658">
    <property type="component" value="Unassembled WGS sequence"/>
</dbReference>
<dbReference type="AlphaFoldDB" id="A0A1E7DLA6"/>
<evidence type="ECO:0000313" key="1">
    <source>
        <dbReference type="EMBL" id="OES43844.1"/>
    </source>
</evidence>
<dbReference type="RefSeq" id="WP_069939622.1">
    <property type="nucleotide sequence ID" value="NZ_MAMP01000024.1"/>
</dbReference>
<comment type="caution">
    <text evidence="1">The sequence shown here is derived from an EMBL/GenBank/DDBJ whole genome shotgun (WGS) entry which is preliminary data.</text>
</comment>
<proteinExistence type="predicted"/>
<gene>
    <name evidence="1" type="ORF">BA724_12180</name>
</gene>
<dbReference type="EMBL" id="MAMP01000024">
    <property type="protein sequence ID" value="OES43844.1"/>
    <property type="molecule type" value="Genomic_DNA"/>
</dbReference>
<protein>
    <submittedName>
        <fullName evidence="1">Uncharacterized protein</fullName>
    </submittedName>
</protein>
<sequence length="99" mass="11846">MKTNKVKCVYRNGHGEWKQPKLFEEELKIGEGTHFHIKCEESSALYNMISDRYLNDRKDRKKTYYKFETPDATTPDNRIFSVAFIDHRNQDITFDIHSE</sequence>
<dbReference type="OrthoDB" id="2967355at2"/>
<evidence type="ECO:0000313" key="2">
    <source>
        <dbReference type="Proteomes" id="UP000095658"/>
    </source>
</evidence>
<dbReference type="STRING" id="1714016.BA724_12180"/>
<name>A0A1E7DLA6_9BACI</name>
<accession>A0A1E7DLA6</accession>
<keyword evidence="2" id="KW-1185">Reference proteome</keyword>
<reference evidence="1 2" key="1">
    <citation type="submission" date="2016-06" db="EMBL/GenBank/DDBJ databases">
        <title>Domibacillus iocasae genome sequencing.</title>
        <authorList>
            <person name="Verma A."/>
            <person name="Pal Y."/>
            <person name="Ojha A.K."/>
            <person name="Krishnamurthi S."/>
        </authorList>
    </citation>
    <scope>NUCLEOTIDE SEQUENCE [LARGE SCALE GENOMIC DNA]</scope>
    <source>
        <strain evidence="1 2">DSM 29979</strain>
    </source>
</reference>
<organism evidence="1 2">
    <name type="scientific">Domibacillus iocasae</name>
    <dbReference type="NCBI Taxonomy" id="1714016"/>
    <lineage>
        <taxon>Bacteria</taxon>
        <taxon>Bacillati</taxon>
        <taxon>Bacillota</taxon>
        <taxon>Bacilli</taxon>
        <taxon>Bacillales</taxon>
        <taxon>Bacillaceae</taxon>
        <taxon>Domibacillus</taxon>
    </lineage>
</organism>